<dbReference type="InterPro" id="IPR038558">
    <property type="entry name" value="SAS-6_N_sf"/>
</dbReference>
<name>A0A1J4K506_9EUKA</name>
<dbReference type="PANTHER" id="PTHR34230">
    <property type="entry name" value="ASSEMBLY ABNORMAL PROTEIN 6, PUTATIVE-RELATED"/>
    <property type="match status" value="1"/>
</dbReference>
<protein>
    <recommendedName>
        <fullName evidence="1">Spindle assembly abnormal protein 6 N-terminal domain-containing protein</fullName>
    </recommendedName>
</protein>
<sequence length="202" mass="23902">MSFVQEGLLDPSTQDGGKVFFDKEIPLEIKPESEEEENEVFLTRVKIILHENESTGQLENVHLELTTDVDLFFFYEASYNEESYNVLKENQRLEITFDQFPELMKEVLEQYASNSDEYFVTFDRKSDDCCSMLFQQRLRFKCVDIFELEFSPASNDYVHDQIQYRFNLARAEVKSARTELSDLYALLKIKNPNVLKQMRPRK</sequence>
<dbReference type="OrthoDB" id="49058at2759"/>
<dbReference type="Gene3D" id="2.170.210.20">
    <property type="entry name" value="Spindle assembly abnormal protein 6, N-terminal domain"/>
    <property type="match status" value="1"/>
</dbReference>
<evidence type="ECO:0000259" key="1">
    <source>
        <dbReference type="Pfam" id="PF16531"/>
    </source>
</evidence>
<dbReference type="VEuPathDB" id="TrichDB:TRFO_25507"/>
<dbReference type="GeneID" id="94839108"/>
<reference evidence="2" key="1">
    <citation type="submission" date="2016-10" db="EMBL/GenBank/DDBJ databases">
        <authorList>
            <person name="Benchimol M."/>
            <person name="Almeida L.G."/>
            <person name="Vasconcelos A.T."/>
            <person name="Perreira-Neves A."/>
            <person name="Rosa I.A."/>
            <person name="Tasca T."/>
            <person name="Bogo M.R."/>
            <person name="de Souza W."/>
        </authorList>
    </citation>
    <scope>NUCLEOTIDE SEQUENCE [LARGE SCALE GENOMIC DNA]</scope>
    <source>
        <strain evidence="2">K</strain>
    </source>
</reference>
<dbReference type="AlphaFoldDB" id="A0A1J4K506"/>
<keyword evidence="3" id="KW-1185">Reference proteome</keyword>
<dbReference type="InterPro" id="IPR032396">
    <property type="entry name" value="SAS-6_N"/>
</dbReference>
<organism evidence="2 3">
    <name type="scientific">Tritrichomonas foetus</name>
    <dbReference type="NCBI Taxonomy" id="1144522"/>
    <lineage>
        <taxon>Eukaryota</taxon>
        <taxon>Metamonada</taxon>
        <taxon>Parabasalia</taxon>
        <taxon>Tritrichomonadida</taxon>
        <taxon>Tritrichomonadidae</taxon>
        <taxon>Tritrichomonas</taxon>
    </lineage>
</organism>
<dbReference type="PANTHER" id="PTHR34230:SF2">
    <property type="entry name" value="SPINDLE ASSEMBLY ABNORMAL PROTEIN 6 N-TERMINAL DOMAIN-CONTAINING PROTEIN"/>
    <property type="match status" value="1"/>
</dbReference>
<dbReference type="Pfam" id="PF16531">
    <property type="entry name" value="SAS-6_N"/>
    <property type="match status" value="1"/>
</dbReference>
<evidence type="ECO:0000313" key="3">
    <source>
        <dbReference type="Proteomes" id="UP000179807"/>
    </source>
</evidence>
<proteinExistence type="predicted"/>
<dbReference type="Proteomes" id="UP000179807">
    <property type="component" value="Unassembled WGS sequence"/>
</dbReference>
<feature type="domain" description="Spindle assembly abnormal protein 6 N-terminal" evidence="1">
    <location>
        <begin position="20"/>
        <end position="150"/>
    </location>
</feature>
<accession>A0A1J4K506</accession>
<gene>
    <name evidence="2" type="ORF">TRFO_25507</name>
</gene>
<comment type="caution">
    <text evidence="2">The sequence shown here is derived from an EMBL/GenBank/DDBJ whole genome shotgun (WGS) entry which is preliminary data.</text>
</comment>
<dbReference type="EMBL" id="MLAK01000725">
    <property type="protein sequence ID" value="OHT06479.1"/>
    <property type="molecule type" value="Genomic_DNA"/>
</dbReference>
<evidence type="ECO:0000313" key="2">
    <source>
        <dbReference type="EMBL" id="OHT06479.1"/>
    </source>
</evidence>
<dbReference type="RefSeq" id="XP_068359615.1">
    <property type="nucleotide sequence ID" value="XM_068504404.1"/>
</dbReference>